<accession>A0A060AB10</accession>
<feature type="transmembrane region" description="Helical" evidence="1">
    <location>
        <begin position="6"/>
        <end position="22"/>
    </location>
</feature>
<organism evidence="2 3">
    <name type="scientific">Staphylococcus phage 6ec</name>
    <dbReference type="NCBI Taxonomy" id="1500386"/>
    <lineage>
        <taxon>Viruses</taxon>
        <taxon>Duplodnaviria</taxon>
        <taxon>Heunggongvirae</taxon>
        <taxon>Uroviricota</taxon>
        <taxon>Caudoviricetes</taxon>
        <taxon>Sextaecvirus</taxon>
        <taxon>Sextaecvirus sextaec</taxon>
    </lineage>
</organism>
<evidence type="ECO:0000313" key="3">
    <source>
        <dbReference type="Proteomes" id="UP000026999"/>
    </source>
</evidence>
<evidence type="ECO:0000313" key="2">
    <source>
        <dbReference type="EMBL" id="AIA64030.1"/>
    </source>
</evidence>
<evidence type="ECO:0000256" key="1">
    <source>
        <dbReference type="SAM" id="Phobius"/>
    </source>
</evidence>
<gene>
    <name evidence="2" type="ORF">PHAGE6E_3</name>
</gene>
<dbReference type="OrthoDB" id="38502at10239"/>
<keyword evidence="1" id="KW-1133">Transmembrane helix</keyword>
<reference evidence="2 3" key="1">
    <citation type="journal article" date="2014" name="Genome Announc.">
        <title>Complete Genome Sequence of a Staphylococcus epidermidis Bacteriophage Isolated from the Anterior Nares of Humans.</title>
        <authorList>
            <person name="Aswani V.H."/>
            <person name="Tremblay D.M."/>
            <person name="Moineau S."/>
            <person name="Shukla S.K."/>
        </authorList>
    </citation>
    <scope>NUCLEOTIDE SEQUENCE [LARGE SCALE GENOMIC DNA]</scope>
</reference>
<keyword evidence="3" id="KW-1185">Reference proteome</keyword>
<dbReference type="KEGG" id="vg:19685745"/>
<dbReference type="EMBL" id="KJ804259">
    <property type="protein sequence ID" value="AIA64030.1"/>
    <property type="molecule type" value="Genomic_DNA"/>
</dbReference>
<dbReference type="RefSeq" id="YP_009042509.1">
    <property type="nucleotide sequence ID" value="NC_024355.1"/>
</dbReference>
<proteinExistence type="predicted"/>
<sequence length="50" mass="5619">METLIVFIMLAFIIFSEIMVYVSNNKIEAIVFSTLGILSSLIGMAFLFNI</sequence>
<dbReference type="Proteomes" id="UP000026999">
    <property type="component" value="Segment"/>
</dbReference>
<protein>
    <submittedName>
        <fullName evidence="2">Uncharacterized protein</fullName>
    </submittedName>
</protein>
<name>A0A060AB10_9CAUD</name>
<dbReference type="GeneID" id="19685745"/>
<feature type="transmembrane region" description="Helical" evidence="1">
    <location>
        <begin position="29"/>
        <end position="48"/>
    </location>
</feature>
<keyword evidence="1" id="KW-0472">Membrane</keyword>
<keyword evidence="1" id="KW-0812">Transmembrane</keyword>